<dbReference type="AlphaFoldDB" id="A0A2U8I7K5"/>
<protein>
    <recommendedName>
        <fullName evidence="3">DDE Tnp4 domain-containing protein</fullName>
    </recommendedName>
</protein>
<keyword evidence="2" id="KW-1185">Reference proteome</keyword>
<organism evidence="1 2">
    <name type="scientific">Candidatus Fukatsuia symbiotica</name>
    <dbReference type="NCBI Taxonomy" id="1878942"/>
    <lineage>
        <taxon>Bacteria</taxon>
        <taxon>Pseudomonadati</taxon>
        <taxon>Pseudomonadota</taxon>
        <taxon>Gammaproteobacteria</taxon>
        <taxon>Enterobacterales</taxon>
        <taxon>Yersiniaceae</taxon>
        <taxon>Candidatus Fukatsuia</taxon>
    </lineage>
</organism>
<dbReference type="OrthoDB" id="882216at2"/>
<dbReference type="KEGG" id="fsm:CCS41_12755"/>
<evidence type="ECO:0008006" key="3">
    <source>
        <dbReference type="Google" id="ProtNLM"/>
    </source>
</evidence>
<evidence type="ECO:0000313" key="2">
    <source>
        <dbReference type="Proteomes" id="UP000261875"/>
    </source>
</evidence>
<dbReference type="RefSeq" id="WP_119797673.1">
    <property type="nucleotide sequence ID" value="NZ_CP021659.1"/>
</dbReference>
<gene>
    <name evidence="1" type="ORF">CCS41_12755</name>
</gene>
<reference evidence="1 2" key="1">
    <citation type="submission" date="2017-05" db="EMBL/GenBank/DDBJ databases">
        <title>Genome sequence of Candidatus Fukatsuia symbiotica and Candidatus Hamiltonella defensa from Acyrthosiphon pisum strain 5D.</title>
        <authorList>
            <person name="Patel V.A."/>
            <person name="Chevignon G."/>
            <person name="Russell J.A."/>
            <person name="Oliver K.M."/>
        </authorList>
    </citation>
    <scope>NUCLEOTIDE SEQUENCE [LARGE SCALE GENOMIC DNA]</scope>
    <source>
        <strain evidence="1 2">5D</strain>
    </source>
</reference>
<evidence type="ECO:0000313" key="1">
    <source>
        <dbReference type="EMBL" id="AWK15140.1"/>
    </source>
</evidence>
<sequence length="87" mass="9965">MALRLLKLEYQASITTASGSTLKTPLSFEQKQENKIISSIRMTVEYAITGIKRLGCMTQSLRNRRPFIDETFILPSTGIWNFHLRMA</sequence>
<dbReference type="EMBL" id="CP021659">
    <property type="protein sequence ID" value="AWK15140.1"/>
    <property type="molecule type" value="Genomic_DNA"/>
</dbReference>
<proteinExistence type="predicted"/>
<accession>A0A2U8I7K5</accession>
<name>A0A2U8I7K5_9GAMM</name>
<dbReference type="Proteomes" id="UP000261875">
    <property type="component" value="Chromosome"/>
</dbReference>